<evidence type="ECO:0000256" key="1">
    <source>
        <dbReference type="SAM" id="MobiDB-lite"/>
    </source>
</evidence>
<feature type="compositionally biased region" description="Polar residues" evidence="1">
    <location>
        <begin position="168"/>
        <end position="190"/>
    </location>
</feature>
<gene>
    <name evidence="3" type="ORF">KMW28_09615</name>
</gene>
<keyword evidence="2" id="KW-0472">Membrane</keyword>
<keyword evidence="2" id="KW-1133">Transmembrane helix</keyword>
<dbReference type="KEGG" id="fya:KMW28_09615"/>
<feature type="compositionally biased region" description="Basic and acidic residues" evidence="1">
    <location>
        <begin position="141"/>
        <end position="165"/>
    </location>
</feature>
<proteinExistence type="predicted"/>
<name>A0AAX1NCP9_9BACT</name>
<feature type="compositionally biased region" description="Polar residues" evidence="1">
    <location>
        <begin position="198"/>
        <end position="211"/>
    </location>
</feature>
<feature type="region of interest" description="Disordered" evidence="1">
    <location>
        <begin position="74"/>
        <end position="226"/>
    </location>
</feature>
<dbReference type="Proteomes" id="UP000678679">
    <property type="component" value="Chromosome 1"/>
</dbReference>
<dbReference type="RefSeq" id="WP_169665341.1">
    <property type="nucleotide sequence ID" value="NZ_CP076132.1"/>
</dbReference>
<dbReference type="AlphaFoldDB" id="A0AAX1NCP9"/>
<feature type="compositionally biased region" description="Acidic residues" evidence="1">
    <location>
        <begin position="93"/>
        <end position="114"/>
    </location>
</feature>
<sequence length="309" mass="33599">MALKKTKAERDQDFKHRWISIFFTMLVTAGILILAWYTIVWSPPDPPIPQYGIEVAFGLDEAGSGAVKSEAPVVEDNDILDEPKPSEPTPEPEPQETIEETVEEPVEEVVEEAPTEQIPSNDPAPVTDQEVEESVPVAEKPAPKEEKKEIKEKPKEVVKKEEPKPKTPQHTMGPANSTGTADQQKSNNKGNVDGAKGNQGSEKGTLNSDTMMKSDGGSGGSALSMPGWNWIDPPQVDDTSTATGKIVIDIQVDEYGDVIALKTVFRSVPRAVVLKYEAAVRNLSFAPTRADADIQGITNGSITFILRNK</sequence>
<accession>A0AAX1NCP9</accession>
<feature type="transmembrane region" description="Helical" evidence="2">
    <location>
        <begin position="21"/>
        <end position="41"/>
    </location>
</feature>
<reference evidence="3 4" key="1">
    <citation type="submission" date="2021-05" db="EMBL/GenBank/DDBJ databases">
        <title>Comparative genomic studies on the polysaccharide-degrading batcterial strains of the Flammeovirga genus.</title>
        <authorList>
            <person name="Zewei F."/>
            <person name="Zheng Z."/>
            <person name="Yu L."/>
            <person name="Ruyue G."/>
            <person name="Yanhong M."/>
            <person name="Yuanyuan C."/>
            <person name="Jingyan G."/>
            <person name="Wenjun H."/>
        </authorList>
    </citation>
    <scope>NUCLEOTIDE SEQUENCE [LARGE SCALE GENOMIC DNA]</scope>
    <source>
        <strain evidence="3 4">NBRC:100898</strain>
    </source>
</reference>
<evidence type="ECO:0000256" key="2">
    <source>
        <dbReference type="SAM" id="Phobius"/>
    </source>
</evidence>
<keyword evidence="2" id="KW-0812">Transmembrane</keyword>
<evidence type="ECO:0000313" key="4">
    <source>
        <dbReference type="Proteomes" id="UP000678679"/>
    </source>
</evidence>
<organism evidence="3 4">
    <name type="scientific">Flammeovirga yaeyamensis</name>
    <dbReference type="NCBI Taxonomy" id="367791"/>
    <lineage>
        <taxon>Bacteria</taxon>
        <taxon>Pseudomonadati</taxon>
        <taxon>Bacteroidota</taxon>
        <taxon>Cytophagia</taxon>
        <taxon>Cytophagales</taxon>
        <taxon>Flammeovirgaceae</taxon>
        <taxon>Flammeovirga</taxon>
    </lineage>
</organism>
<dbReference type="EMBL" id="CP076132">
    <property type="protein sequence ID" value="QWG03813.1"/>
    <property type="molecule type" value="Genomic_DNA"/>
</dbReference>
<keyword evidence="4" id="KW-1185">Reference proteome</keyword>
<evidence type="ECO:0000313" key="3">
    <source>
        <dbReference type="EMBL" id="QWG03813.1"/>
    </source>
</evidence>
<protein>
    <submittedName>
        <fullName evidence="3">Uncharacterized protein</fullName>
    </submittedName>
</protein>